<dbReference type="Proteomes" id="UP000000361">
    <property type="component" value="Chromosome 2"/>
</dbReference>
<name>A1B9G3_PARDP</name>
<accession>A1B9G3</accession>
<evidence type="ECO:0008006" key="3">
    <source>
        <dbReference type="Google" id="ProtNLM"/>
    </source>
</evidence>
<evidence type="ECO:0000313" key="2">
    <source>
        <dbReference type="Proteomes" id="UP000000361"/>
    </source>
</evidence>
<dbReference type="GeneID" id="93453758"/>
<organism evidence="1 2">
    <name type="scientific">Paracoccus denitrificans (strain Pd 1222)</name>
    <dbReference type="NCBI Taxonomy" id="318586"/>
    <lineage>
        <taxon>Bacteria</taxon>
        <taxon>Pseudomonadati</taxon>
        <taxon>Pseudomonadota</taxon>
        <taxon>Alphaproteobacteria</taxon>
        <taxon>Rhodobacterales</taxon>
        <taxon>Paracoccaceae</taxon>
        <taxon>Paracoccus</taxon>
    </lineage>
</organism>
<gene>
    <name evidence="1" type="ordered locus">Pden_4091</name>
</gene>
<keyword evidence="2" id="KW-1185">Reference proteome</keyword>
<dbReference type="EnsemblBacteria" id="ABL72157">
    <property type="protein sequence ID" value="ABL72157"/>
    <property type="gene ID" value="Pden_4091"/>
</dbReference>
<dbReference type="EMBL" id="CP000490">
    <property type="protein sequence ID" value="ABL72157.1"/>
    <property type="molecule type" value="Genomic_DNA"/>
</dbReference>
<dbReference type="RefSeq" id="WP_011750325.1">
    <property type="nucleotide sequence ID" value="NC_008687.1"/>
</dbReference>
<dbReference type="HOGENOM" id="CLU_1000593_0_0_5"/>
<proteinExistence type="predicted"/>
<dbReference type="KEGG" id="pde:Pden_4091"/>
<reference evidence="2" key="1">
    <citation type="submission" date="2006-12" db="EMBL/GenBank/DDBJ databases">
        <title>Complete sequence of chromosome 2 of Paracoccus denitrificans PD1222.</title>
        <authorList>
            <person name="Copeland A."/>
            <person name="Lucas S."/>
            <person name="Lapidus A."/>
            <person name="Barry K."/>
            <person name="Detter J.C."/>
            <person name="Glavina del Rio T."/>
            <person name="Hammon N."/>
            <person name="Israni S."/>
            <person name="Dalin E."/>
            <person name="Tice H."/>
            <person name="Pitluck S."/>
            <person name="Munk A.C."/>
            <person name="Brettin T."/>
            <person name="Bruce D."/>
            <person name="Han C."/>
            <person name="Tapia R."/>
            <person name="Gilna P."/>
            <person name="Schmutz J."/>
            <person name="Larimer F."/>
            <person name="Land M."/>
            <person name="Hauser L."/>
            <person name="Kyrpides N."/>
            <person name="Lykidis A."/>
            <person name="Spiro S."/>
            <person name="Richardson D.J."/>
            <person name="Moir J.W.B."/>
            <person name="Ferguson S.J."/>
            <person name="van Spanning R.J.M."/>
            <person name="Richardson P."/>
        </authorList>
    </citation>
    <scope>NUCLEOTIDE SEQUENCE [LARGE SCALE GENOMIC DNA]</scope>
    <source>
        <strain evidence="2">Pd 1222</strain>
    </source>
</reference>
<evidence type="ECO:0000313" key="1">
    <source>
        <dbReference type="EMBL" id="ABL72157.1"/>
    </source>
</evidence>
<sequence>MTTIVSFNPNRAADLSGFAVPGALATFYDSGTSRERIVYSDPECTLPHPSPLAADGAGVFPAIYDTGDGDVKVEVTTPEGVMLAGYPMDPVRVVDTDAAGASAIQFDPTEDIPETNVQAAIERVQANMIQPLLDYGLGVTGNAPLLADLDATGIASGFYRFDESTVGTRPSGMASSATGIVLVWRQSAGNALVHLIQKGNRRHHLRAQNDGAWAAWAHLMQSADTATDEVWSAGSSTAAYAATPKGIRAAVGALAVGVGQTWQNPSRALNTVYTNNTARPIFISVTANGSNALHARLQVRVNSSSPWITIALGNPDVDTMTAIIPAGHQYRAFGGDGLECWAELR</sequence>
<dbReference type="STRING" id="318586.Pden_4091"/>
<dbReference type="AlphaFoldDB" id="A1B9G3"/>
<dbReference type="OrthoDB" id="8266301at2"/>
<protein>
    <recommendedName>
        <fullName evidence="3">DUF2793 domain-containing protein</fullName>
    </recommendedName>
</protein>
<dbReference type="eggNOG" id="ENOG50330J2">
    <property type="taxonomic scope" value="Bacteria"/>
</dbReference>